<dbReference type="InParanoid" id="K3Y3Q7"/>
<dbReference type="HOGENOM" id="CLU_3225545_0_0_1"/>
<organism evidence="1 2">
    <name type="scientific">Setaria italica</name>
    <name type="common">Foxtail millet</name>
    <name type="synonym">Panicum italicum</name>
    <dbReference type="NCBI Taxonomy" id="4555"/>
    <lineage>
        <taxon>Eukaryota</taxon>
        <taxon>Viridiplantae</taxon>
        <taxon>Streptophyta</taxon>
        <taxon>Embryophyta</taxon>
        <taxon>Tracheophyta</taxon>
        <taxon>Spermatophyta</taxon>
        <taxon>Magnoliopsida</taxon>
        <taxon>Liliopsida</taxon>
        <taxon>Poales</taxon>
        <taxon>Poaceae</taxon>
        <taxon>PACMAD clade</taxon>
        <taxon>Panicoideae</taxon>
        <taxon>Panicodae</taxon>
        <taxon>Paniceae</taxon>
        <taxon>Cenchrinae</taxon>
        <taxon>Setaria</taxon>
    </lineage>
</organism>
<reference evidence="1" key="2">
    <citation type="submission" date="2018-08" db="UniProtKB">
        <authorList>
            <consortium name="EnsemblPlants"/>
        </authorList>
    </citation>
    <scope>IDENTIFICATION</scope>
    <source>
        <strain evidence="1">Yugu1</strain>
    </source>
</reference>
<accession>K3Y3Q7</accession>
<evidence type="ECO:0000313" key="1">
    <source>
        <dbReference type="EnsemblPlants" id="KQL10411"/>
    </source>
</evidence>
<protein>
    <submittedName>
        <fullName evidence="1">Uncharacterized protein</fullName>
    </submittedName>
</protein>
<dbReference type="EMBL" id="AGNK02002380">
    <property type="status" value="NOT_ANNOTATED_CDS"/>
    <property type="molecule type" value="Genomic_DNA"/>
</dbReference>
<dbReference type="AlphaFoldDB" id="K3Y3Q7"/>
<dbReference type="EnsemblPlants" id="KQL10411">
    <property type="protein sequence ID" value="KQL10411"/>
    <property type="gene ID" value="SETIT_008845mg"/>
</dbReference>
<evidence type="ECO:0000313" key="2">
    <source>
        <dbReference type="Proteomes" id="UP000004995"/>
    </source>
</evidence>
<name>K3Y3Q7_SETIT</name>
<dbReference type="Proteomes" id="UP000004995">
    <property type="component" value="Unassembled WGS sequence"/>
</dbReference>
<sequence>MMRAGAWRRFRALVFAAVPRFGVARGGGRWINPGSGDPRRRPAV</sequence>
<keyword evidence="2" id="KW-1185">Reference proteome</keyword>
<reference evidence="2" key="1">
    <citation type="journal article" date="2012" name="Nat. Biotechnol.">
        <title>Reference genome sequence of the model plant Setaria.</title>
        <authorList>
            <person name="Bennetzen J.L."/>
            <person name="Schmutz J."/>
            <person name="Wang H."/>
            <person name="Percifield R."/>
            <person name="Hawkins J."/>
            <person name="Pontaroli A.C."/>
            <person name="Estep M."/>
            <person name="Feng L."/>
            <person name="Vaughn J.N."/>
            <person name="Grimwood J."/>
            <person name="Jenkins J."/>
            <person name="Barry K."/>
            <person name="Lindquist E."/>
            <person name="Hellsten U."/>
            <person name="Deshpande S."/>
            <person name="Wang X."/>
            <person name="Wu X."/>
            <person name="Mitros T."/>
            <person name="Triplett J."/>
            <person name="Yang X."/>
            <person name="Ye C.Y."/>
            <person name="Mauro-Herrera M."/>
            <person name="Wang L."/>
            <person name="Li P."/>
            <person name="Sharma M."/>
            <person name="Sharma R."/>
            <person name="Ronald P.C."/>
            <person name="Panaud O."/>
            <person name="Kellogg E.A."/>
            <person name="Brutnell T.P."/>
            <person name="Doust A.N."/>
            <person name="Tuskan G.A."/>
            <person name="Rokhsar D."/>
            <person name="Devos K.M."/>
        </authorList>
    </citation>
    <scope>NUCLEOTIDE SEQUENCE [LARGE SCALE GENOMIC DNA]</scope>
    <source>
        <strain evidence="2">cv. Yugu1</strain>
    </source>
</reference>
<proteinExistence type="predicted"/>
<dbReference type="Gramene" id="KQL10411">
    <property type="protein sequence ID" value="KQL10411"/>
    <property type="gene ID" value="SETIT_008845mg"/>
</dbReference>